<sequence length="167" mass="18297">MLNTISWQQYVSAVLLVTAAWYAYVALHYYRAELSAFLKIKPASRQLVPPVANHLTDVIGAIKPDPDTGLSDPGDLIFADSQSDDISDLTLPKGPSDELLGSALTLIEAYRDNNDKAGFLSMLKLLVEQYEPLSDEIHLPAVIAALQPIAQADLPFGIDDTEWPLTF</sequence>
<proteinExistence type="predicted"/>
<accession>A0A6I4ID34</accession>
<reference evidence="2 3" key="1">
    <citation type="submission" date="2019-12" db="EMBL/GenBank/DDBJ databases">
        <title>Mucilaginibacter sp. HME9299 genome sequencing and assembly.</title>
        <authorList>
            <person name="Kang H."/>
            <person name="Kim H."/>
            <person name="Joh K."/>
        </authorList>
    </citation>
    <scope>NUCLEOTIDE SEQUENCE [LARGE SCALE GENOMIC DNA]</scope>
    <source>
        <strain evidence="2 3">HME9299</strain>
    </source>
</reference>
<dbReference type="EMBL" id="WQLA01000003">
    <property type="protein sequence ID" value="MVN91506.1"/>
    <property type="molecule type" value="Genomic_DNA"/>
</dbReference>
<evidence type="ECO:0000313" key="3">
    <source>
        <dbReference type="Proteomes" id="UP000434850"/>
    </source>
</evidence>
<name>A0A6I4ID34_9SPHI</name>
<dbReference type="AlphaFoldDB" id="A0A6I4ID34"/>
<organism evidence="2 3">
    <name type="scientific">Mucilaginibacter aquatilis</name>
    <dbReference type="NCBI Taxonomy" id="1517760"/>
    <lineage>
        <taxon>Bacteria</taxon>
        <taxon>Pseudomonadati</taxon>
        <taxon>Bacteroidota</taxon>
        <taxon>Sphingobacteriia</taxon>
        <taxon>Sphingobacteriales</taxon>
        <taxon>Sphingobacteriaceae</taxon>
        <taxon>Mucilaginibacter</taxon>
    </lineage>
</organism>
<feature type="transmembrane region" description="Helical" evidence="1">
    <location>
        <begin position="12"/>
        <end position="30"/>
    </location>
</feature>
<dbReference type="OrthoDB" id="825790at2"/>
<keyword evidence="1" id="KW-0812">Transmembrane</keyword>
<keyword evidence="1" id="KW-0472">Membrane</keyword>
<protein>
    <submittedName>
        <fullName evidence="2">Uncharacterized protein</fullName>
    </submittedName>
</protein>
<evidence type="ECO:0000313" key="2">
    <source>
        <dbReference type="EMBL" id="MVN91506.1"/>
    </source>
</evidence>
<comment type="caution">
    <text evidence="2">The sequence shown here is derived from an EMBL/GenBank/DDBJ whole genome shotgun (WGS) entry which is preliminary data.</text>
</comment>
<keyword evidence="3" id="KW-1185">Reference proteome</keyword>
<evidence type="ECO:0000256" key="1">
    <source>
        <dbReference type="SAM" id="Phobius"/>
    </source>
</evidence>
<dbReference type="Proteomes" id="UP000434850">
    <property type="component" value="Unassembled WGS sequence"/>
</dbReference>
<gene>
    <name evidence="2" type="ORF">GO816_10255</name>
</gene>
<dbReference type="RefSeq" id="WP_157541774.1">
    <property type="nucleotide sequence ID" value="NZ_WQLA01000003.1"/>
</dbReference>
<keyword evidence="1" id="KW-1133">Transmembrane helix</keyword>